<name>A0A6C0I0R7_9ZZZZ</name>
<sequence>MEEVYRYIHTTNLGEFTINTEEAVTTNIILCRSFNKILQDMPLPIFTNKRLRYKRFNFDTAKRMILSYTSIILNYDNDIYLRLKTMRKLYNYLLIFISDLFSYTSRFILNCIYVVAIRLIDELCSKITIQPESSYLKKLKKIVKYSILKVINAIKSICINNTNILIRLPYSIFKTITDYNIYKIHSEYDETFLLDRGVANALNNNFKMGIIPIFIKKINIYIILYIIKFLAFKEVSFYKMFDTIDKIDNSGYLVIKDGNLIKIII</sequence>
<proteinExistence type="predicted"/>
<keyword evidence="1" id="KW-0812">Transmembrane</keyword>
<accession>A0A6C0I0R7</accession>
<keyword evidence="1" id="KW-0472">Membrane</keyword>
<protein>
    <submittedName>
        <fullName evidence="2">Uncharacterized protein</fullName>
    </submittedName>
</protein>
<reference evidence="2" key="1">
    <citation type="journal article" date="2020" name="Nature">
        <title>Giant virus diversity and host interactions through global metagenomics.</title>
        <authorList>
            <person name="Schulz F."/>
            <person name="Roux S."/>
            <person name="Paez-Espino D."/>
            <person name="Jungbluth S."/>
            <person name="Walsh D.A."/>
            <person name="Denef V.J."/>
            <person name="McMahon K.D."/>
            <person name="Konstantinidis K.T."/>
            <person name="Eloe-Fadrosh E.A."/>
            <person name="Kyrpides N.C."/>
            <person name="Woyke T."/>
        </authorList>
    </citation>
    <scope>NUCLEOTIDE SEQUENCE</scope>
    <source>
        <strain evidence="2">GVMAG-M-3300023184-186</strain>
    </source>
</reference>
<evidence type="ECO:0000256" key="1">
    <source>
        <dbReference type="SAM" id="Phobius"/>
    </source>
</evidence>
<dbReference type="AlphaFoldDB" id="A0A6C0I0R7"/>
<feature type="transmembrane region" description="Helical" evidence="1">
    <location>
        <begin position="89"/>
        <end position="109"/>
    </location>
</feature>
<keyword evidence="1" id="KW-1133">Transmembrane helix</keyword>
<evidence type="ECO:0000313" key="2">
    <source>
        <dbReference type="EMBL" id="QHT86382.1"/>
    </source>
</evidence>
<dbReference type="EMBL" id="MN740067">
    <property type="protein sequence ID" value="QHT86382.1"/>
    <property type="molecule type" value="Genomic_DNA"/>
</dbReference>
<organism evidence="2">
    <name type="scientific">viral metagenome</name>
    <dbReference type="NCBI Taxonomy" id="1070528"/>
    <lineage>
        <taxon>unclassified sequences</taxon>
        <taxon>metagenomes</taxon>
        <taxon>organismal metagenomes</taxon>
    </lineage>
</organism>